<dbReference type="GO" id="GO:0005886">
    <property type="term" value="C:plasma membrane"/>
    <property type="evidence" value="ECO:0007669"/>
    <property type="project" value="UniProtKB-SubCell"/>
</dbReference>
<dbReference type="GO" id="GO:0008360">
    <property type="term" value="P:regulation of cell shape"/>
    <property type="evidence" value="ECO:0007669"/>
    <property type="project" value="UniProtKB-KW"/>
</dbReference>
<evidence type="ECO:0000256" key="7">
    <source>
        <dbReference type="ARBA" id="ARBA00022692"/>
    </source>
</evidence>
<evidence type="ECO:0000256" key="13">
    <source>
        <dbReference type="ARBA" id="ARBA00023316"/>
    </source>
</evidence>
<accession>A0A0L6JGU5</accession>
<feature type="transmembrane region" description="Helical" evidence="22">
    <location>
        <begin position="337"/>
        <end position="360"/>
    </location>
</feature>
<keyword evidence="6" id="KW-0808">Transferase</keyword>
<dbReference type="GO" id="GO:0071555">
    <property type="term" value="P:cell wall organization"/>
    <property type="evidence" value="ECO:0007669"/>
    <property type="project" value="UniProtKB-KW"/>
</dbReference>
<evidence type="ECO:0000256" key="1">
    <source>
        <dbReference type="ARBA" id="ARBA00004651"/>
    </source>
</evidence>
<dbReference type="EMBL" id="LGTC01000001">
    <property type="protein sequence ID" value="KNY24943.1"/>
    <property type="molecule type" value="Genomic_DNA"/>
</dbReference>
<keyword evidence="13" id="KW-0961">Cell wall biogenesis/degradation</keyword>
<evidence type="ECO:0000256" key="6">
    <source>
        <dbReference type="ARBA" id="ARBA00022679"/>
    </source>
</evidence>
<dbReference type="NCBIfam" id="TIGR02614">
    <property type="entry name" value="ftsW"/>
    <property type="match status" value="1"/>
</dbReference>
<dbReference type="GO" id="GO:0008955">
    <property type="term" value="F:peptidoglycan glycosyltransferase activity"/>
    <property type="evidence" value="ECO:0007669"/>
    <property type="project" value="UniProtKB-EC"/>
</dbReference>
<name>A0A0L6JGU5_9FIRM</name>
<dbReference type="InterPro" id="IPR013437">
    <property type="entry name" value="FtsW"/>
</dbReference>
<evidence type="ECO:0000256" key="16">
    <source>
        <dbReference type="ARBA" id="ARBA00038053"/>
    </source>
</evidence>
<evidence type="ECO:0000313" key="23">
    <source>
        <dbReference type="EMBL" id="KNY24943.1"/>
    </source>
</evidence>
<evidence type="ECO:0000256" key="11">
    <source>
        <dbReference type="ARBA" id="ARBA00023136"/>
    </source>
</evidence>
<dbReference type="GO" id="GO:0032153">
    <property type="term" value="C:cell division site"/>
    <property type="evidence" value="ECO:0007669"/>
    <property type="project" value="TreeGrafter"/>
</dbReference>
<evidence type="ECO:0000313" key="24">
    <source>
        <dbReference type="Proteomes" id="UP000036923"/>
    </source>
</evidence>
<evidence type="ECO:0000256" key="14">
    <source>
        <dbReference type="ARBA" id="ARBA00032370"/>
    </source>
</evidence>
<dbReference type="Proteomes" id="UP000036923">
    <property type="component" value="Unassembled WGS sequence"/>
</dbReference>
<keyword evidence="4 23" id="KW-0132">Cell division</keyword>
<evidence type="ECO:0000256" key="22">
    <source>
        <dbReference type="SAM" id="Phobius"/>
    </source>
</evidence>
<comment type="similarity">
    <text evidence="16">Belongs to the SEDS family. FtsW subfamily.</text>
</comment>
<feature type="transmembrane region" description="Helical" evidence="22">
    <location>
        <begin position="7"/>
        <end position="30"/>
    </location>
</feature>
<evidence type="ECO:0000256" key="5">
    <source>
        <dbReference type="ARBA" id="ARBA00022676"/>
    </source>
</evidence>
<keyword evidence="12" id="KW-0131">Cell cycle</keyword>
<comment type="caution">
    <text evidence="23">The sequence shown here is derived from an EMBL/GenBank/DDBJ whole genome shotgun (WGS) entry which is preliminary data.</text>
</comment>
<keyword evidence="11 22" id="KW-0472">Membrane</keyword>
<feature type="transmembrane region" description="Helical" evidence="22">
    <location>
        <begin position="164"/>
        <end position="181"/>
    </location>
</feature>
<evidence type="ECO:0000256" key="17">
    <source>
        <dbReference type="ARBA" id="ARBA00041185"/>
    </source>
</evidence>
<feature type="transmembrane region" description="Helical" evidence="22">
    <location>
        <begin position="302"/>
        <end position="325"/>
    </location>
</feature>
<keyword evidence="24" id="KW-1185">Reference proteome</keyword>
<comment type="subcellular location">
    <subcellularLocation>
        <location evidence="1">Cell membrane</location>
        <topology evidence="1">Multi-pass membrane protein</topology>
    </subcellularLocation>
</comment>
<dbReference type="PANTHER" id="PTHR30474:SF2">
    <property type="entry name" value="PEPTIDOGLYCAN GLYCOSYLTRANSFERASE FTSW-RELATED"/>
    <property type="match status" value="1"/>
</dbReference>
<keyword evidence="10 22" id="KW-1133">Transmembrane helix</keyword>
<evidence type="ECO:0000256" key="2">
    <source>
        <dbReference type="ARBA" id="ARBA00004752"/>
    </source>
</evidence>
<keyword evidence="7 22" id="KW-0812">Transmembrane</keyword>
<evidence type="ECO:0000256" key="4">
    <source>
        <dbReference type="ARBA" id="ARBA00022618"/>
    </source>
</evidence>
<feature type="transmembrane region" description="Helical" evidence="22">
    <location>
        <begin position="42"/>
        <end position="63"/>
    </location>
</feature>
<reference evidence="24" key="1">
    <citation type="submission" date="2015-07" db="EMBL/GenBank/DDBJ databases">
        <title>Near-Complete Genome Sequence of the Cellulolytic Bacterium Bacteroides (Pseudobacteroides) cellulosolvens ATCC 35603.</title>
        <authorList>
            <person name="Dassa B."/>
            <person name="Utturkar S.M."/>
            <person name="Klingeman D.M."/>
            <person name="Hurt R.A."/>
            <person name="Keller M."/>
            <person name="Xu J."/>
            <person name="Reddy Y.H.K."/>
            <person name="Borovok I."/>
            <person name="Grinberg I.R."/>
            <person name="Lamed R."/>
            <person name="Zhivin O."/>
            <person name="Bayer E.A."/>
            <person name="Brown S.D."/>
        </authorList>
    </citation>
    <scope>NUCLEOTIDE SEQUENCE [LARGE SCALE GENOMIC DNA]</scope>
    <source>
        <strain evidence="24">DSM 2933</strain>
    </source>
</reference>
<protein>
    <recommendedName>
        <fullName evidence="17">Probable peptidoglycan glycosyltransferase FtsW</fullName>
        <ecNumber evidence="19">2.4.99.28</ecNumber>
    </recommendedName>
    <alternativeName>
        <fullName evidence="18">Cell division protein FtsW</fullName>
    </alternativeName>
    <alternativeName>
        <fullName evidence="15">Cell wall polymerase</fullName>
    </alternativeName>
    <alternativeName>
        <fullName evidence="14">Peptidoglycan polymerase</fullName>
    </alternativeName>
</protein>
<evidence type="ECO:0000256" key="15">
    <source>
        <dbReference type="ARBA" id="ARBA00033270"/>
    </source>
</evidence>
<keyword evidence="8" id="KW-0133">Cell shape</keyword>
<dbReference type="InterPro" id="IPR001182">
    <property type="entry name" value="FtsW/RodA"/>
</dbReference>
<dbReference type="GO" id="GO:0015648">
    <property type="term" value="F:lipid-linked peptidoglycan transporter activity"/>
    <property type="evidence" value="ECO:0007669"/>
    <property type="project" value="TreeGrafter"/>
</dbReference>
<dbReference type="STRING" id="398512.Bccel_0200"/>
<evidence type="ECO:0000256" key="21">
    <source>
        <dbReference type="ARBA" id="ARBA00049966"/>
    </source>
</evidence>
<dbReference type="GO" id="GO:0009252">
    <property type="term" value="P:peptidoglycan biosynthetic process"/>
    <property type="evidence" value="ECO:0007669"/>
    <property type="project" value="UniProtKB-KW"/>
</dbReference>
<evidence type="ECO:0000256" key="19">
    <source>
        <dbReference type="ARBA" id="ARBA00044770"/>
    </source>
</evidence>
<comment type="catalytic activity">
    <reaction evidence="20">
        <text>[GlcNAc-(1-&gt;4)-Mur2Ac(oyl-L-Ala-gamma-D-Glu-L-Lys-D-Ala-D-Ala)](n)-di-trans,octa-cis-undecaprenyl diphosphate + beta-D-GlcNAc-(1-&gt;4)-Mur2Ac(oyl-L-Ala-gamma-D-Glu-L-Lys-D-Ala-D-Ala)-di-trans,octa-cis-undecaprenyl diphosphate = [GlcNAc-(1-&gt;4)-Mur2Ac(oyl-L-Ala-gamma-D-Glu-L-Lys-D-Ala-D-Ala)](n+1)-di-trans,octa-cis-undecaprenyl diphosphate + di-trans,octa-cis-undecaprenyl diphosphate + H(+)</text>
        <dbReference type="Rhea" id="RHEA:23708"/>
        <dbReference type="Rhea" id="RHEA-COMP:9602"/>
        <dbReference type="Rhea" id="RHEA-COMP:9603"/>
        <dbReference type="ChEBI" id="CHEBI:15378"/>
        <dbReference type="ChEBI" id="CHEBI:58405"/>
        <dbReference type="ChEBI" id="CHEBI:60033"/>
        <dbReference type="ChEBI" id="CHEBI:78435"/>
        <dbReference type="EC" id="2.4.99.28"/>
    </reaction>
</comment>
<feature type="transmembrane region" description="Helical" evidence="22">
    <location>
        <begin position="75"/>
        <end position="95"/>
    </location>
</feature>
<keyword evidence="5" id="KW-0328">Glycosyltransferase</keyword>
<dbReference type="eggNOG" id="COG0772">
    <property type="taxonomic scope" value="Bacteria"/>
</dbReference>
<evidence type="ECO:0000256" key="18">
    <source>
        <dbReference type="ARBA" id="ARBA00041418"/>
    </source>
</evidence>
<dbReference type="OrthoDB" id="9812661at2"/>
<evidence type="ECO:0000256" key="9">
    <source>
        <dbReference type="ARBA" id="ARBA00022984"/>
    </source>
</evidence>
<dbReference type="RefSeq" id="WP_036939635.1">
    <property type="nucleotide sequence ID" value="NZ_JQKC01000009.1"/>
</dbReference>
<evidence type="ECO:0000256" key="20">
    <source>
        <dbReference type="ARBA" id="ARBA00049902"/>
    </source>
</evidence>
<dbReference type="PATRIC" id="fig|398512.5.peg.211"/>
<feature type="transmembrane region" description="Helical" evidence="22">
    <location>
        <begin position="101"/>
        <end position="127"/>
    </location>
</feature>
<dbReference type="AlphaFoldDB" id="A0A0L6JGU5"/>
<feature type="transmembrane region" description="Helical" evidence="22">
    <location>
        <begin position="188"/>
        <end position="206"/>
    </location>
</feature>
<keyword evidence="3" id="KW-1003">Cell membrane</keyword>
<dbReference type="PANTHER" id="PTHR30474">
    <property type="entry name" value="CELL CYCLE PROTEIN"/>
    <property type="match status" value="1"/>
</dbReference>
<feature type="transmembrane region" description="Helical" evidence="22">
    <location>
        <begin position="264"/>
        <end position="290"/>
    </location>
</feature>
<proteinExistence type="inferred from homology"/>
<evidence type="ECO:0000256" key="10">
    <source>
        <dbReference type="ARBA" id="ARBA00022989"/>
    </source>
</evidence>
<dbReference type="Pfam" id="PF01098">
    <property type="entry name" value="FTSW_RODA_SPOVE"/>
    <property type="match status" value="1"/>
</dbReference>
<sequence precursor="true">MKGKRPFDFWIFISVLMLLSIGLIMLFSASYPSAYSYHKGNAYYFVERQILFAIVGVIGMLIISRIDYHKLGKISPILFVASLVLLVLVRIPGIGTKLNGAYRWIFIGPLSFQPSELLKISMILFFSYSLSKRKDDLKYFFKGLFPYLILIGLFSGLLLIEPHLSCTVLVVIVATIILFCAGAKIKHFVLLGMPAIGAFIVAITTMEHARKRLTTFLHPMEDKQGDSWQIIQSLYAIGSGKLFGKGLGKGMQKHLYLPEPYNDFIFAVIAEELGFIGVVAILMLFFVFIWRGIKVAINTPDVFGSLVAIGLTSLIGMQVVINVAVVTSSIPATGIALPFFSSGGTSLTFMLCSIGILLNISKQANYERI</sequence>
<gene>
    <name evidence="23" type="ORF">Bccel_0200</name>
</gene>
<comment type="pathway">
    <text evidence="2">Cell wall biogenesis; peptidoglycan biosynthesis.</text>
</comment>
<organism evidence="23 24">
    <name type="scientific">Pseudobacteroides cellulosolvens ATCC 35603 = DSM 2933</name>
    <dbReference type="NCBI Taxonomy" id="398512"/>
    <lineage>
        <taxon>Bacteria</taxon>
        <taxon>Bacillati</taxon>
        <taxon>Bacillota</taxon>
        <taxon>Clostridia</taxon>
        <taxon>Eubacteriales</taxon>
        <taxon>Oscillospiraceae</taxon>
        <taxon>Pseudobacteroides</taxon>
    </lineage>
</organism>
<evidence type="ECO:0000256" key="12">
    <source>
        <dbReference type="ARBA" id="ARBA00023306"/>
    </source>
</evidence>
<dbReference type="EC" id="2.4.99.28" evidence="19"/>
<comment type="function">
    <text evidence="21">Peptidoglycan polymerase that is essential for cell division.</text>
</comment>
<keyword evidence="9" id="KW-0573">Peptidoglycan synthesis</keyword>
<feature type="transmembrane region" description="Helical" evidence="22">
    <location>
        <begin position="139"/>
        <end position="158"/>
    </location>
</feature>
<dbReference type="GO" id="GO:0051301">
    <property type="term" value="P:cell division"/>
    <property type="evidence" value="ECO:0007669"/>
    <property type="project" value="UniProtKB-KW"/>
</dbReference>
<evidence type="ECO:0000256" key="8">
    <source>
        <dbReference type="ARBA" id="ARBA00022960"/>
    </source>
</evidence>
<evidence type="ECO:0000256" key="3">
    <source>
        <dbReference type="ARBA" id="ARBA00022475"/>
    </source>
</evidence>